<dbReference type="NCBIfam" id="NF008453">
    <property type="entry name" value="PRK11308.1"/>
    <property type="match status" value="2"/>
</dbReference>
<dbReference type="GO" id="GO:0015833">
    <property type="term" value="P:peptide transport"/>
    <property type="evidence" value="ECO:0007669"/>
    <property type="project" value="InterPro"/>
</dbReference>
<dbReference type="Pfam" id="PF00005">
    <property type="entry name" value="ABC_tran"/>
    <property type="match status" value="2"/>
</dbReference>
<keyword evidence="4" id="KW-1003">Cell membrane</keyword>
<dbReference type="RefSeq" id="WP_246448107.1">
    <property type="nucleotide sequence ID" value="NZ_JACHLP010000001.1"/>
</dbReference>
<dbReference type="AlphaFoldDB" id="A0A840L0Y8"/>
<dbReference type="Pfam" id="PF08352">
    <property type="entry name" value="oligo_HPY"/>
    <property type="match status" value="2"/>
</dbReference>
<evidence type="ECO:0000256" key="4">
    <source>
        <dbReference type="ARBA" id="ARBA00022475"/>
    </source>
</evidence>
<reference evidence="9 10" key="1">
    <citation type="submission" date="2020-08" db="EMBL/GenBank/DDBJ databases">
        <title>Functional genomics of gut bacteria from endangered species of beetles.</title>
        <authorList>
            <person name="Carlos-Shanley C."/>
        </authorList>
    </citation>
    <scope>NUCLEOTIDE SEQUENCE [LARGE SCALE GENOMIC DNA]</scope>
    <source>
        <strain evidence="9 10">S00239</strain>
    </source>
</reference>
<sequence>MLKIEDLKVSLDAEAGLVRAIDGMRLSLQRGETFALVGESGCGKSMTALALMRLLPDNGRISGGRLLLDERDVFALPEAQMRAVRGGRIGMIFQEPSTSLNPVMRIGEQIVEAIETHTPLRGAAARAKAIDWLDRVGIPEPARRIDDYPFRMSGGQKQRVMIAMTLAAEPDYLIADEPTTALDVTIQAQILDLLRDLQRERGLGVLLITHDLGVVAGMAHQVALMYAGQIIELAPAATFFASPKHPYARLLLQALPDAGKRGESLAAIAGTVPPLWMSFEGCRFAPRCDRAWALCHGQRPALSDSGVAGGELGQDGGKHQVRCLLYSEPQAAAGAAPPPARPAEIALRPPAEAGVGPALLEVKNLRVEFASPSSWLGGKAKRFVAVDGVSYRIAPGRTLALVGESGCGKTSSGKAIVQLLRRTAAISGEALLEGQDLFKLDGAALLAARRAVQIIFQDPFASLNPRMRVQEILEEGLLALRPELDSAARRRNLELLLDQVGLRRDALTRWPHEFSGGQRQRLAIARALAVEPRLIVCDEPTSALDVSVQAQILNLLRNLQRERGLSFLFITHNIGVVEYVADEVAVMRAGRIVESGASSEVLAHPQQAYTRKLLEAVPRLSPKEGLQHPKRWG</sequence>
<keyword evidence="10" id="KW-1185">Reference proteome</keyword>
<dbReference type="GO" id="GO:0016887">
    <property type="term" value="F:ATP hydrolysis activity"/>
    <property type="evidence" value="ECO:0007669"/>
    <property type="project" value="InterPro"/>
</dbReference>
<dbReference type="Proteomes" id="UP000562027">
    <property type="component" value="Unassembled WGS sequence"/>
</dbReference>
<keyword evidence="5" id="KW-0547">Nucleotide-binding</keyword>
<dbReference type="GO" id="GO:0055085">
    <property type="term" value="P:transmembrane transport"/>
    <property type="evidence" value="ECO:0007669"/>
    <property type="project" value="UniProtKB-ARBA"/>
</dbReference>
<dbReference type="Gene3D" id="3.40.50.300">
    <property type="entry name" value="P-loop containing nucleotide triphosphate hydrolases"/>
    <property type="match status" value="2"/>
</dbReference>
<dbReference type="GO" id="GO:0005524">
    <property type="term" value="F:ATP binding"/>
    <property type="evidence" value="ECO:0007669"/>
    <property type="project" value="UniProtKB-KW"/>
</dbReference>
<feature type="domain" description="ABC transporter" evidence="8">
    <location>
        <begin position="2"/>
        <end position="252"/>
    </location>
</feature>
<dbReference type="PROSITE" id="PS00211">
    <property type="entry name" value="ABC_TRANSPORTER_1"/>
    <property type="match status" value="2"/>
</dbReference>
<dbReference type="PANTHER" id="PTHR43297:SF2">
    <property type="entry name" value="DIPEPTIDE TRANSPORT ATP-BINDING PROTEIN DPPD"/>
    <property type="match status" value="1"/>
</dbReference>
<dbReference type="InterPro" id="IPR017871">
    <property type="entry name" value="ABC_transporter-like_CS"/>
</dbReference>
<dbReference type="NCBIfam" id="NF007739">
    <property type="entry name" value="PRK10419.1"/>
    <property type="match status" value="2"/>
</dbReference>
<dbReference type="CDD" id="cd03257">
    <property type="entry name" value="ABC_NikE_OppD_transporters"/>
    <property type="match status" value="2"/>
</dbReference>
<dbReference type="InterPro" id="IPR003593">
    <property type="entry name" value="AAA+_ATPase"/>
</dbReference>
<comment type="subcellular location">
    <subcellularLocation>
        <location evidence="1">Cell inner membrane</location>
        <topology evidence="1">Peripheral membrane protein</topology>
    </subcellularLocation>
</comment>
<feature type="domain" description="ABC transporter" evidence="8">
    <location>
        <begin position="360"/>
        <end position="614"/>
    </location>
</feature>
<dbReference type="PANTHER" id="PTHR43297">
    <property type="entry name" value="OLIGOPEPTIDE TRANSPORT ATP-BINDING PROTEIN APPD"/>
    <property type="match status" value="1"/>
</dbReference>
<name>A0A840L0Y8_9BURK</name>
<dbReference type="InterPro" id="IPR013563">
    <property type="entry name" value="Oligopep_ABC_C"/>
</dbReference>
<evidence type="ECO:0000256" key="3">
    <source>
        <dbReference type="ARBA" id="ARBA00022448"/>
    </source>
</evidence>
<keyword evidence="3" id="KW-0813">Transport</keyword>
<dbReference type="InterPro" id="IPR050388">
    <property type="entry name" value="ABC_Ni/Peptide_Import"/>
</dbReference>
<evidence type="ECO:0000259" key="8">
    <source>
        <dbReference type="PROSITE" id="PS50893"/>
    </source>
</evidence>
<dbReference type="GO" id="GO:0005886">
    <property type="term" value="C:plasma membrane"/>
    <property type="evidence" value="ECO:0007669"/>
    <property type="project" value="UniProtKB-SubCell"/>
</dbReference>
<dbReference type="PROSITE" id="PS50893">
    <property type="entry name" value="ABC_TRANSPORTER_2"/>
    <property type="match status" value="2"/>
</dbReference>
<dbReference type="InterPro" id="IPR027417">
    <property type="entry name" value="P-loop_NTPase"/>
</dbReference>
<evidence type="ECO:0000256" key="1">
    <source>
        <dbReference type="ARBA" id="ARBA00004417"/>
    </source>
</evidence>
<evidence type="ECO:0000313" key="9">
    <source>
        <dbReference type="EMBL" id="MBB4841910.1"/>
    </source>
</evidence>
<comment type="similarity">
    <text evidence="2">Belongs to the ABC transporter superfamily.</text>
</comment>
<dbReference type="NCBIfam" id="TIGR01727">
    <property type="entry name" value="oligo_HPY"/>
    <property type="match status" value="1"/>
</dbReference>
<dbReference type="SUPFAM" id="SSF52540">
    <property type="entry name" value="P-loop containing nucleoside triphosphate hydrolases"/>
    <property type="match status" value="2"/>
</dbReference>
<keyword evidence="6 9" id="KW-0067">ATP-binding</keyword>
<proteinExistence type="inferred from homology"/>
<accession>A0A840L0Y8</accession>
<evidence type="ECO:0000256" key="6">
    <source>
        <dbReference type="ARBA" id="ARBA00022840"/>
    </source>
</evidence>
<comment type="caution">
    <text evidence="9">The sequence shown here is derived from an EMBL/GenBank/DDBJ whole genome shotgun (WGS) entry which is preliminary data.</text>
</comment>
<protein>
    <submittedName>
        <fullName evidence="9">Peptide/nickel transport system ATP-binding protein</fullName>
    </submittedName>
</protein>
<evidence type="ECO:0000256" key="2">
    <source>
        <dbReference type="ARBA" id="ARBA00005417"/>
    </source>
</evidence>
<gene>
    <name evidence="9" type="ORF">HNP55_000405</name>
</gene>
<dbReference type="FunFam" id="3.40.50.300:FF:000016">
    <property type="entry name" value="Oligopeptide ABC transporter ATP-binding component"/>
    <property type="match status" value="2"/>
</dbReference>
<dbReference type="SMART" id="SM00382">
    <property type="entry name" value="AAA"/>
    <property type="match status" value="2"/>
</dbReference>
<evidence type="ECO:0000256" key="7">
    <source>
        <dbReference type="ARBA" id="ARBA00023136"/>
    </source>
</evidence>
<dbReference type="EMBL" id="JACHLP010000001">
    <property type="protein sequence ID" value="MBB4841910.1"/>
    <property type="molecule type" value="Genomic_DNA"/>
</dbReference>
<organism evidence="9 10">
    <name type="scientific">Roseateles oligotrophus</name>
    <dbReference type="NCBI Taxonomy" id="1769250"/>
    <lineage>
        <taxon>Bacteria</taxon>
        <taxon>Pseudomonadati</taxon>
        <taxon>Pseudomonadota</taxon>
        <taxon>Betaproteobacteria</taxon>
        <taxon>Burkholderiales</taxon>
        <taxon>Sphaerotilaceae</taxon>
        <taxon>Roseateles</taxon>
    </lineage>
</organism>
<evidence type="ECO:0000313" key="10">
    <source>
        <dbReference type="Proteomes" id="UP000562027"/>
    </source>
</evidence>
<evidence type="ECO:0000256" key="5">
    <source>
        <dbReference type="ARBA" id="ARBA00022741"/>
    </source>
</evidence>
<keyword evidence="7" id="KW-0472">Membrane</keyword>
<dbReference type="InterPro" id="IPR003439">
    <property type="entry name" value="ABC_transporter-like_ATP-bd"/>
</dbReference>